<dbReference type="GO" id="GO:0005886">
    <property type="term" value="C:plasma membrane"/>
    <property type="evidence" value="ECO:0007669"/>
    <property type="project" value="UniProtKB-SubCell"/>
</dbReference>
<dbReference type="KEGG" id="mno:Mnod_8095"/>
<keyword evidence="5 6" id="KW-0472">Membrane</keyword>
<comment type="subcellular location">
    <subcellularLocation>
        <location evidence="1">Cell membrane</location>
        <topology evidence="1">Multi-pass membrane protein</topology>
    </subcellularLocation>
</comment>
<feature type="transmembrane region" description="Helical" evidence="6">
    <location>
        <begin position="81"/>
        <end position="98"/>
    </location>
</feature>
<evidence type="ECO:0000313" key="7">
    <source>
        <dbReference type="EMBL" id="ACL63082.1"/>
    </source>
</evidence>
<dbReference type="AlphaFoldDB" id="B8IX41"/>
<accession>B8IX41</accession>
<gene>
    <name evidence="7" type="ordered locus">Mnod_8095</name>
</gene>
<keyword evidence="7" id="KW-0614">Plasmid</keyword>
<evidence type="ECO:0000313" key="8">
    <source>
        <dbReference type="Proteomes" id="UP000008207"/>
    </source>
</evidence>
<keyword evidence="2" id="KW-1003">Cell membrane</keyword>
<evidence type="ECO:0000256" key="4">
    <source>
        <dbReference type="ARBA" id="ARBA00022989"/>
    </source>
</evidence>
<dbReference type="InterPro" id="IPR001123">
    <property type="entry name" value="LeuE-type"/>
</dbReference>
<feature type="transmembrane region" description="Helical" evidence="6">
    <location>
        <begin position="16"/>
        <end position="38"/>
    </location>
</feature>
<organism evidence="7 8">
    <name type="scientific">Methylobacterium nodulans (strain LMG 21967 / CNCM I-2342 / ORS 2060)</name>
    <dbReference type="NCBI Taxonomy" id="460265"/>
    <lineage>
        <taxon>Bacteria</taxon>
        <taxon>Pseudomonadati</taxon>
        <taxon>Pseudomonadota</taxon>
        <taxon>Alphaproteobacteria</taxon>
        <taxon>Hyphomicrobiales</taxon>
        <taxon>Methylobacteriaceae</taxon>
        <taxon>Methylobacterium</taxon>
    </lineage>
</organism>
<protein>
    <submittedName>
        <fullName evidence="7">Lysine exporter protein (LYSE/YGGA)</fullName>
    </submittedName>
</protein>
<geneLocation type="plasmid" evidence="7 8">
    <name>pMNOD02</name>
</geneLocation>
<evidence type="ECO:0000256" key="5">
    <source>
        <dbReference type="ARBA" id="ARBA00023136"/>
    </source>
</evidence>
<evidence type="ECO:0000256" key="6">
    <source>
        <dbReference type="SAM" id="Phobius"/>
    </source>
</evidence>
<dbReference type="HOGENOM" id="CLU_079569_3_1_5"/>
<dbReference type="PANTHER" id="PTHR30086">
    <property type="entry name" value="ARGININE EXPORTER PROTEIN ARGO"/>
    <property type="match status" value="1"/>
</dbReference>
<sequence length="225" mass="22919">MNVVGVVTAMPDLSQLALYFAAAFVLAVTPGPGLFYVAARTLAGGRAEGVASSFGTGLGGMVHVLAGSLGVSAIVLASAELFTALKLIGAAYLVWIGLRTFQSARREASTALNSVPATPPIGPLRAFREGVLVEALNPKTAAFFLAFVPQFVDPAGGHVALQFVVLGFVSVALNTLADIVVAFAASGIREGAAARPAFIRRLREASGTAMIALGIGLALAKRPAT</sequence>
<proteinExistence type="predicted"/>
<keyword evidence="3 6" id="KW-0812">Transmembrane</keyword>
<dbReference type="PANTHER" id="PTHR30086:SF20">
    <property type="entry name" value="ARGININE EXPORTER PROTEIN ARGO-RELATED"/>
    <property type="match status" value="1"/>
</dbReference>
<evidence type="ECO:0000256" key="3">
    <source>
        <dbReference type="ARBA" id="ARBA00022692"/>
    </source>
</evidence>
<reference evidence="8" key="1">
    <citation type="submission" date="2009-01" db="EMBL/GenBank/DDBJ databases">
        <title>Complete sequence of plasmid 2 of Methylobacterium nodulans ORS 2060.</title>
        <authorList>
            <consortium name="US DOE Joint Genome Institute"/>
            <person name="Lucas S."/>
            <person name="Copeland A."/>
            <person name="Lapidus A."/>
            <person name="Glavina del Rio T."/>
            <person name="Dalin E."/>
            <person name="Tice H."/>
            <person name="Bruce D."/>
            <person name="Goodwin L."/>
            <person name="Pitluck S."/>
            <person name="Sims D."/>
            <person name="Brettin T."/>
            <person name="Detter J.C."/>
            <person name="Han C."/>
            <person name="Larimer F."/>
            <person name="Land M."/>
            <person name="Hauser L."/>
            <person name="Kyrpides N."/>
            <person name="Ivanova N."/>
            <person name="Marx C.J."/>
            <person name="Richardson P."/>
        </authorList>
    </citation>
    <scope>NUCLEOTIDE SEQUENCE [LARGE SCALE GENOMIC DNA]</scope>
    <source>
        <strain evidence="8">LMG 21967 / CNCM I-2342 / ORS 2060</strain>
        <plasmid evidence="8">Plasmid pMNOD02</plasmid>
    </source>
</reference>
<name>B8IX41_METNO</name>
<evidence type="ECO:0000256" key="2">
    <source>
        <dbReference type="ARBA" id="ARBA00022475"/>
    </source>
</evidence>
<dbReference type="Proteomes" id="UP000008207">
    <property type="component" value="Plasmid pMNOD02"/>
</dbReference>
<evidence type="ECO:0000256" key="1">
    <source>
        <dbReference type="ARBA" id="ARBA00004651"/>
    </source>
</evidence>
<dbReference type="GO" id="GO:0015171">
    <property type="term" value="F:amino acid transmembrane transporter activity"/>
    <property type="evidence" value="ECO:0007669"/>
    <property type="project" value="TreeGrafter"/>
</dbReference>
<dbReference type="EMBL" id="CP001351">
    <property type="protein sequence ID" value="ACL63082.1"/>
    <property type="molecule type" value="Genomic_DNA"/>
</dbReference>
<keyword evidence="8" id="KW-1185">Reference proteome</keyword>
<dbReference type="PIRSF" id="PIRSF006324">
    <property type="entry name" value="LeuE"/>
    <property type="match status" value="1"/>
</dbReference>
<keyword evidence="4 6" id="KW-1133">Transmembrane helix</keyword>
<feature type="transmembrane region" description="Helical" evidence="6">
    <location>
        <begin position="50"/>
        <end position="75"/>
    </location>
</feature>
<dbReference type="Pfam" id="PF01810">
    <property type="entry name" value="LysE"/>
    <property type="match status" value="1"/>
</dbReference>